<proteinExistence type="predicted"/>
<name>A0A3A8J5H3_9BACT</name>
<dbReference type="Proteomes" id="UP000268094">
    <property type="component" value="Unassembled WGS sequence"/>
</dbReference>
<accession>A0A3A8J5H3</accession>
<keyword evidence="3" id="KW-1185">Reference proteome</keyword>
<dbReference type="EMBL" id="RAVZ01000148">
    <property type="protein sequence ID" value="RKG84773.1"/>
    <property type="molecule type" value="Genomic_DNA"/>
</dbReference>
<organism evidence="2 3">
    <name type="scientific">Corallococcus terminator</name>
    <dbReference type="NCBI Taxonomy" id="2316733"/>
    <lineage>
        <taxon>Bacteria</taxon>
        <taxon>Pseudomonadati</taxon>
        <taxon>Myxococcota</taxon>
        <taxon>Myxococcia</taxon>
        <taxon>Myxococcales</taxon>
        <taxon>Cystobacterineae</taxon>
        <taxon>Myxococcaceae</taxon>
        <taxon>Corallococcus</taxon>
    </lineage>
</organism>
<evidence type="ECO:0000313" key="2">
    <source>
        <dbReference type="EMBL" id="RKG84773.1"/>
    </source>
</evidence>
<feature type="transmembrane region" description="Helical" evidence="1">
    <location>
        <begin position="20"/>
        <end position="49"/>
    </location>
</feature>
<keyword evidence="1" id="KW-0472">Membrane</keyword>
<keyword evidence="1" id="KW-0812">Transmembrane</keyword>
<sequence>MSSVEEVSDWVSRHRESLLVGSVVVIAGVVFVVVSAGAGLVVLAPALFLTDSDDGLSRPLAGVLP</sequence>
<dbReference type="AlphaFoldDB" id="A0A3A8J5H3"/>
<evidence type="ECO:0000256" key="1">
    <source>
        <dbReference type="SAM" id="Phobius"/>
    </source>
</evidence>
<reference evidence="3" key="1">
    <citation type="submission" date="2018-09" db="EMBL/GenBank/DDBJ databases">
        <authorList>
            <person name="Livingstone P.G."/>
            <person name="Whitworth D.E."/>
        </authorList>
    </citation>
    <scope>NUCLEOTIDE SEQUENCE [LARGE SCALE GENOMIC DNA]</scope>
    <source>
        <strain evidence="3">CA054A</strain>
    </source>
</reference>
<keyword evidence="1" id="KW-1133">Transmembrane helix</keyword>
<comment type="caution">
    <text evidence="2">The sequence shown here is derived from an EMBL/GenBank/DDBJ whole genome shotgun (WGS) entry which is preliminary data.</text>
</comment>
<protein>
    <submittedName>
        <fullName evidence="2">Uncharacterized protein</fullName>
    </submittedName>
</protein>
<gene>
    <name evidence="2" type="ORF">D7V88_21235</name>
</gene>
<evidence type="ECO:0000313" key="3">
    <source>
        <dbReference type="Proteomes" id="UP000268094"/>
    </source>
</evidence>